<dbReference type="EMBL" id="JAYLVJ010000028">
    <property type="protein sequence ID" value="MEO1756679.1"/>
    <property type="molecule type" value="Genomic_DNA"/>
</dbReference>
<keyword evidence="2" id="KW-0472">Membrane</keyword>
<evidence type="ECO:0000256" key="2">
    <source>
        <dbReference type="SAM" id="Phobius"/>
    </source>
</evidence>
<dbReference type="RefSeq" id="WP_146174373.1">
    <property type="nucleotide sequence ID" value="NZ_CP013347.1"/>
</dbReference>
<protein>
    <recommendedName>
        <fullName evidence="5">Lipoprotein</fullName>
    </recommendedName>
</protein>
<accession>A0ABV0E082</accession>
<evidence type="ECO:0000256" key="1">
    <source>
        <dbReference type="SAM" id="MobiDB-lite"/>
    </source>
</evidence>
<name>A0ABV0E082_9BURK</name>
<evidence type="ECO:0000313" key="3">
    <source>
        <dbReference type="EMBL" id="MEO1756679.1"/>
    </source>
</evidence>
<comment type="caution">
    <text evidence="3">The sequence shown here is derived from an EMBL/GenBank/DDBJ whole genome shotgun (WGS) entry which is preliminary data.</text>
</comment>
<keyword evidence="2" id="KW-1133">Transmembrane helix</keyword>
<evidence type="ECO:0000313" key="4">
    <source>
        <dbReference type="Proteomes" id="UP001462961"/>
    </source>
</evidence>
<keyword evidence="2" id="KW-0812">Transmembrane</keyword>
<reference evidence="3 4" key="1">
    <citation type="submission" date="2024-01" db="EMBL/GenBank/DDBJ databases">
        <title>The diversity of rhizobia nodulating Mimosa spp. in eleven states of Brazil covering several biomes is determined by host plant, location, and edaphic factors.</title>
        <authorList>
            <person name="Rouws L."/>
            <person name="Barauna A."/>
            <person name="Beukes C."/>
            <person name="De Faria S.M."/>
            <person name="Gross E."/>
            <person name="Dos Reis Junior F.B."/>
            <person name="Simon M."/>
            <person name="Maluk M."/>
            <person name="Odee D.W."/>
            <person name="Kenicer G."/>
            <person name="Young J.P.W."/>
            <person name="Reis V.M."/>
            <person name="Zilli J."/>
            <person name="James E.K."/>
        </authorList>
    </citation>
    <scope>NUCLEOTIDE SEQUENCE [LARGE SCALE GENOMIC DNA]</scope>
    <source>
        <strain evidence="3 4">JHI1651</strain>
    </source>
</reference>
<organism evidence="3 4">
    <name type="scientific">Paraburkholderia caribensis</name>
    <dbReference type="NCBI Taxonomy" id="75105"/>
    <lineage>
        <taxon>Bacteria</taxon>
        <taxon>Pseudomonadati</taxon>
        <taxon>Pseudomonadota</taxon>
        <taxon>Betaproteobacteria</taxon>
        <taxon>Burkholderiales</taxon>
        <taxon>Burkholderiaceae</taxon>
        <taxon>Paraburkholderia</taxon>
    </lineage>
</organism>
<feature type="compositionally biased region" description="Polar residues" evidence="1">
    <location>
        <begin position="1"/>
        <end position="15"/>
    </location>
</feature>
<dbReference type="Proteomes" id="UP001462961">
    <property type="component" value="Unassembled WGS sequence"/>
</dbReference>
<proteinExistence type="predicted"/>
<evidence type="ECO:0008006" key="5">
    <source>
        <dbReference type="Google" id="ProtNLM"/>
    </source>
</evidence>
<feature type="transmembrane region" description="Helical" evidence="2">
    <location>
        <begin position="33"/>
        <end position="50"/>
    </location>
</feature>
<keyword evidence="4" id="KW-1185">Reference proteome</keyword>
<feature type="region of interest" description="Disordered" evidence="1">
    <location>
        <begin position="1"/>
        <end position="26"/>
    </location>
</feature>
<gene>
    <name evidence="3" type="ORF">VOI32_22395</name>
</gene>
<sequence>MSHRNTTPAIVSIQQKRAAARRSRMPGANRRRVGWYATMFVTGVALSLALSGCGVFCNVGGGSGGVGGSCGVGTGFRF</sequence>